<comment type="similarity">
    <text evidence="5">Belongs to the bacteriophage holin family. Cp-1 holin subfamily.</text>
</comment>
<keyword evidence="4 6" id="KW-0472">Membrane</keyword>
<evidence type="ECO:0000256" key="2">
    <source>
        <dbReference type="ARBA" id="ARBA00022692"/>
    </source>
</evidence>
<reference evidence="7 8" key="1">
    <citation type="submission" date="2014-12" db="EMBL/GenBank/DDBJ databases">
        <title>Draft genome sequence of Cohnella kolymensis strain B-2846.</title>
        <authorList>
            <person name="Karlyshev A.V."/>
            <person name="Kudryashova E.B."/>
        </authorList>
    </citation>
    <scope>NUCLEOTIDE SEQUENCE [LARGE SCALE GENOMIC DNA]</scope>
    <source>
        <strain evidence="7 8">VKM B-2846</strain>
    </source>
</reference>
<evidence type="ECO:0000256" key="1">
    <source>
        <dbReference type="ARBA" id="ARBA00004141"/>
    </source>
</evidence>
<dbReference type="EMBL" id="JXAL01000024">
    <property type="protein sequence ID" value="KIL35183.1"/>
    <property type="molecule type" value="Genomic_DNA"/>
</dbReference>
<protein>
    <recommendedName>
        <fullName evidence="9">Holin</fullName>
    </recommendedName>
</protein>
<dbReference type="RefSeq" id="WP_041065331.1">
    <property type="nucleotide sequence ID" value="NZ_JXAL01000024.1"/>
</dbReference>
<keyword evidence="8" id="KW-1185">Reference proteome</keyword>
<evidence type="ECO:0000256" key="6">
    <source>
        <dbReference type="SAM" id="Phobius"/>
    </source>
</evidence>
<sequence>MQRYLKAIVSLDSLIKPSNGKAATIGAFIAPLAERLSGSGHFWAYALFFSIVVADWISGTEAARKTGTYKSEYGHSGVLRTILMLWIPFIGWLLDKVSAEVFGIHEPGIAYYGITFALAFHSWVSMTANSYRAGWGRWIPKKVLNFVASEIKAKAERAFSMQNVTGKN</sequence>
<proteinExistence type="inferred from homology"/>
<evidence type="ECO:0000256" key="4">
    <source>
        <dbReference type="ARBA" id="ARBA00023136"/>
    </source>
</evidence>
<feature type="transmembrane region" description="Helical" evidence="6">
    <location>
        <begin position="109"/>
        <end position="131"/>
    </location>
</feature>
<keyword evidence="2 6" id="KW-0812">Transmembrane</keyword>
<dbReference type="Pfam" id="PF05105">
    <property type="entry name" value="Phage_holin_4_1"/>
    <property type="match status" value="1"/>
</dbReference>
<dbReference type="Proteomes" id="UP000054526">
    <property type="component" value="Unassembled WGS sequence"/>
</dbReference>
<gene>
    <name evidence="7" type="ORF">SD71_16300</name>
</gene>
<feature type="transmembrane region" description="Helical" evidence="6">
    <location>
        <begin position="40"/>
        <end position="57"/>
    </location>
</feature>
<name>A0ABR5A3B3_9BACL</name>
<evidence type="ECO:0000313" key="7">
    <source>
        <dbReference type="EMBL" id="KIL35183.1"/>
    </source>
</evidence>
<dbReference type="InterPro" id="IPR006480">
    <property type="entry name" value="Phage_holin_4_1"/>
</dbReference>
<feature type="transmembrane region" description="Helical" evidence="6">
    <location>
        <begin position="77"/>
        <end position="94"/>
    </location>
</feature>
<evidence type="ECO:0000313" key="8">
    <source>
        <dbReference type="Proteomes" id="UP000054526"/>
    </source>
</evidence>
<keyword evidence="3 6" id="KW-1133">Transmembrane helix</keyword>
<accession>A0ABR5A3B3</accession>
<comment type="caution">
    <text evidence="7">The sequence shown here is derived from an EMBL/GenBank/DDBJ whole genome shotgun (WGS) entry which is preliminary data.</text>
</comment>
<evidence type="ECO:0000256" key="5">
    <source>
        <dbReference type="ARBA" id="ARBA00023600"/>
    </source>
</evidence>
<evidence type="ECO:0000256" key="3">
    <source>
        <dbReference type="ARBA" id="ARBA00022989"/>
    </source>
</evidence>
<evidence type="ECO:0008006" key="9">
    <source>
        <dbReference type="Google" id="ProtNLM"/>
    </source>
</evidence>
<comment type="subcellular location">
    <subcellularLocation>
        <location evidence="1">Membrane</location>
        <topology evidence="1">Multi-pass membrane protein</topology>
    </subcellularLocation>
</comment>
<organism evidence="7 8">
    <name type="scientific">Cohnella kolymensis</name>
    <dbReference type="NCBI Taxonomy" id="1590652"/>
    <lineage>
        <taxon>Bacteria</taxon>
        <taxon>Bacillati</taxon>
        <taxon>Bacillota</taxon>
        <taxon>Bacilli</taxon>
        <taxon>Bacillales</taxon>
        <taxon>Paenibacillaceae</taxon>
        <taxon>Cohnella</taxon>
    </lineage>
</organism>